<proteinExistence type="predicted"/>
<feature type="transmembrane region" description="Helical" evidence="6">
    <location>
        <begin position="330"/>
        <end position="359"/>
    </location>
</feature>
<dbReference type="GO" id="GO:0005886">
    <property type="term" value="C:plasma membrane"/>
    <property type="evidence" value="ECO:0007669"/>
    <property type="project" value="TreeGrafter"/>
</dbReference>
<feature type="transmembrane region" description="Helical" evidence="6">
    <location>
        <begin position="293"/>
        <end position="318"/>
    </location>
</feature>
<keyword evidence="4 6" id="KW-1133">Transmembrane helix</keyword>
<reference evidence="7 8" key="1">
    <citation type="submission" date="2020-12" db="EMBL/GenBank/DDBJ databases">
        <title>FDA dAtabase for Regulatory Grade micrObial Sequences (FDA-ARGOS): Supporting development and validation of Infectious Disease Dx tests.</title>
        <authorList>
            <person name="Sproer C."/>
            <person name="Gronow S."/>
            <person name="Severitt S."/>
            <person name="Schroder I."/>
            <person name="Tallon L."/>
            <person name="Sadzewicz L."/>
            <person name="Zhao X."/>
            <person name="Boylan J."/>
            <person name="Ott S."/>
            <person name="Bowen H."/>
            <person name="Vavikolanu K."/>
            <person name="Mehta A."/>
            <person name="Aluvathingal J."/>
            <person name="Nadendla S."/>
            <person name="Lowell S."/>
            <person name="Myers T."/>
            <person name="Yan Y."/>
            <person name="Sichtig H."/>
        </authorList>
    </citation>
    <scope>NUCLEOTIDE SEQUENCE [LARGE SCALE GENOMIC DNA]</scope>
    <source>
        <strain evidence="7 8">FDAARGOS_1001</strain>
    </source>
</reference>
<evidence type="ECO:0000313" key="8">
    <source>
        <dbReference type="Proteomes" id="UP000595221"/>
    </source>
</evidence>
<dbReference type="InterPro" id="IPR036458">
    <property type="entry name" value="Na:dicarbo_symporter_sf"/>
</dbReference>
<keyword evidence="3 6" id="KW-0812">Transmembrane</keyword>
<dbReference type="EMBL" id="CP066078">
    <property type="protein sequence ID" value="QQC60407.1"/>
    <property type="molecule type" value="Genomic_DNA"/>
</dbReference>
<sequence length="434" mass="46037">MAHADRVGSGEAPARPGSVLTRWGILPWVLLAIVLGLVCGTFFPEGLSRVFFTFNDIFSQLLNFAIPLIIVGLVVPAIGDLGRGAGRWLGLTAGLAYASTIFAGMLTLAVALWIFPGILHRGTFSDVHATEDDLASTSGYFTIEIPAPLEVMTALILAFVLGIGLSIVPRGVLRRGFLEFREIITALISRIIIPLLPLHIFGIFLNLTQSGEVGKVISTLLVVVVVVLVLEVVILGTQYGIAGAVSRRNPVKAVWTMKDAYLTALGTSSSAATIPVTLRETLRNGVRHPVANFVVPLCATIHLAGSASKITAFAIAIAFTQGVGVSTGQWIGFVFMLGIVMVAAPGVPGGAIMAAVGILQSMLGFDEQQIALMIATYIALDSFGTATNVTGDGAIAMVVDRLIGRRLDEKQRVAPTHEYVPFDPDAYIEQVSYE</sequence>
<keyword evidence="2" id="KW-0813">Transport</keyword>
<dbReference type="Gene3D" id="1.10.3860.10">
    <property type="entry name" value="Sodium:dicarboxylate symporter"/>
    <property type="match status" value="1"/>
</dbReference>
<dbReference type="SUPFAM" id="SSF118215">
    <property type="entry name" value="Proton glutamate symport protein"/>
    <property type="match status" value="1"/>
</dbReference>
<name>A0A7T4T5A0_9MICC</name>
<dbReference type="PANTHER" id="PTHR42865">
    <property type="entry name" value="PROTON/GLUTAMATE-ASPARTATE SYMPORTER"/>
    <property type="match status" value="1"/>
</dbReference>
<dbReference type="Proteomes" id="UP000595221">
    <property type="component" value="Chromosome"/>
</dbReference>
<dbReference type="PANTHER" id="PTHR42865:SF8">
    <property type="entry name" value="SERINE_THREONINE TRANSPORTER SSTT"/>
    <property type="match status" value="1"/>
</dbReference>
<dbReference type="Pfam" id="PF00375">
    <property type="entry name" value="SDF"/>
    <property type="match status" value="1"/>
</dbReference>
<dbReference type="AlphaFoldDB" id="A0A7T4T5A0"/>
<feature type="transmembrane region" description="Helical" evidence="6">
    <location>
        <begin position="64"/>
        <end position="82"/>
    </location>
</feature>
<organism evidence="7 8">
    <name type="scientific">Rothia kristinae</name>
    <dbReference type="NCBI Taxonomy" id="37923"/>
    <lineage>
        <taxon>Bacteria</taxon>
        <taxon>Bacillati</taxon>
        <taxon>Actinomycetota</taxon>
        <taxon>Actinomycetes</taxon>
        <taxon>Micrococcales</taxon>
        <taxon>Micrococcaceae</taxon>
        <taxon>Rothia</taxon>
    </lineage>
</organism>
<feature type="transmembrane region" description="Helical" evidence="6">
    <location>
        <begin position="151"/>
        <end position="172"/>
    </location>
</feature>
<evidence type="ECO:0000256" key="6">
    <source>
        <dbReference type="SAM" id="Phobius"/>
    </source>
</evidence>
<feature type="transmembrane region" description="Helical" evidence="6">
    <location>
        <begin position="94"/>
        <end position="115"/>
    </location>
</feature>
<feature type="transmembrane region" description="Helical" evidence="6">
    <location>
        <begin position="25"/>
        <end position="44"/>
    </location>
</feature>
<gene>
    <name evidence="7" type="ORF">I6H58_02360</name>
</gene>
<protein>
    <submittedName>
        <fullName evidence="7">Dicarboxylate/amino acid:cation symporter</fullName>
    </submittedName>
</protein>
<feature type="transmembrane region" description="Helical" evidence="6">
    <location>
        <begin position="184"/>
        <end position="205"/>
    </location>
</feature>
<evidence type="ECO:0000256" key="3">
    <source>
        <dbReference type="ARBA" id="ARBA00022692"/>
    </source>
</evidence>
<comment type="subcellular location">
    <subcellularLocation>
        <location evidence="1">Membrane</location>
        <topology evidence="1">Multi-pass membrane protein</topology>
    </subcellularLocation>
</comment>
<dbReference type="GO" id="GO:0032329">
    <property type="term" value="P:serine transport"/>
    <property type="evidence" value="ECO:0007669"/>
    <property type="project" value="TreeGrafter"/>
</dbReference>
<dbReference type="PRINTS" id="PR00173">
    <property type="entry name" value="EDTRNSPORT"/>
</dbReference>
<feature type="transmembrane region" description="Helical" evidence="6">
    <location>
        <begin position="217"/>
        <end position="242"/>
    </location>
</feature>
<keyword evidence="5 6" id="KW-0472">Membrane</keyword>
<evidence type="ECO:0000256" key="1">
    <source>
        <dbReference type="ARBA" id="ARBA00004141"/>
    </source>
</evidence>
<evidence type="ECO:0000256" key="5">
    <source>
        <dbReference type="ARBA" id="ARBA00023136"/>
    </source>
</evidence>
<accession>A0A7T4T5A0</accession>
<evidence type="ECO:0000256" key="2">
    <source>
        <dbReference type="ARBA" id="ARBA00022448"/>
    </source>
</evidence>
<dbReference type="GO" id="GO:0005295">
    <property type="term" value="F:neutral L-amino acid:sodium symporter activity"/>
    <property type="evidence" value="ECO:0007669"/>
    <property type="project" value="TreeGrafter"/>
</dbReference>
<dbReference type="InterPro" id="IPR001991">
    <property type="entry name" value="Na-dicarboxylate_symporter"/>
</dbReference>
<evidence type="ECO:0000313" key="7">
    <source>
        <dbReference type="EMBL" id="QQC60407.1"/>
    </source>
</evidence>
<evidence type="ECO:0000256" key="4">
    <source>
        <dbReference type="ARBA" id="ARBA00022989"/>
    </source>
</evidence>